<evidence type="ECO:0000256" key="5">
    <source>
        <dbReference type="ARBA" id="ARBA00022777"/>
    </source>
</evidence>
<dbReference type="Proteomes" id="UP000005801">
    <property type="component" value="Unassembled WGS sequence"/>
</dbReference>
<feature type="compositionally biased region" description="Basic and acidic residues" evidence="8">
    <location>
        <begin position="537"/>
        <end position="554"/>
    </location>
</feature>
<name>A6G4U5_9BACT</name>
<dbReference type="InterPro" id="IPR017441">
    <property type="entry name" value="Protein_kinase_ATP_BS"/>
</dbReference>
<feature type="compositionally biased region" description="Basic residues" evidence="8">
    <location>
        <begin position="522"/>
        <end position="536"/>
    </location>
</feature>
<evidence type="ECO:0000256" key="9">
    <source>
        <dbReference type="SAM" id="Phobius"/>
    </source>
</evidence>
<dbReference type="EC" id="2.7.11.1" evidence="1"/>
<keyword evidence="4 7" id="KW-0547">Nucleotide-binding</keyword>
<sequence>MIAGAGDPVPEVVATAPSAALSEDLVGQTLLGRYEIIKRLGEGGMGTVYLGEHKTIKKRFAVKVLSQEFAHKEDLRERFLQEARAASMIPQENVVEITDFGDTPNGSVFFIMEFLDGEDLSDTVKDQGQIPWARVKPIMLQICRALAAAHDAGIIHRDMKPENCYRIKRGKNEDFIKVLDFGIAKVTSDEGSEGKGLTRTGMIFGTPEYMSPEQAQGAKPDHRVDVYACGVIMYELLTGRVPFTADTFMGILTKHMFEVPEAPSSLVPEANIPEEVEAIILKAMQKDRELRFADMTEMAAAIEAVGSGAGAVAVVAENIARPSTGEMAFTGGRQTMAGVAGTVPPVAGAYEEPQSSNKGLYIGVIGGLVLAAAGIGGFLAFGGKDKQKTEDAQAQQATEEPAAVAEQPEDPEVEPEPEPEPEPEKVKELTGVETVNLFITTKDPDGEVIQAKILDPLDNAIYGMTYPGDEAEGAKDYVGVPVAKSKQALNVLIVAKGYESQVLEKYPTRDKKFEIVLQPVKKATKKTKKSSKKTPAKKPDPAKTDPAPKPETKPAKKKTPPRLSPDLKDPFGN</sequence>
<dbReference type="InterPro" id="IPR000719">
    <property type="entry name" value="Prot_kinase_dom"/>
</dbReference>
<dbReference type="STRING" id="391625.PPSIR1_10555"/>
<organism evidence="11 12">
    <name type="scientific">Plesiocystis pacifica SIR-1</name>
    <dbReference type="NCBI Taxonomy" id="391625"/>
    <lineage>
        <taxon>Bacteria</taxon>
        <taxon>Pseudomonadati</taxon>
        <taxon>Myxococcota</taxon>
        <taxon>Polyangia</taxon>
        <taxon>Nannocystales</taxon>
        <taxon>Nannocystaceae</taxon>
        <taxon>Plesiocystis</taxon>
    </lineage>
</organism>
<evidence type="ECO:0000256" key="6">
    <source>
        <dbReference type="ARBA" id="ARBA00022840"/>
    </source>
</evidence>
<dbReference type="Pfam" id="PF00069">
    <property type="entry name" value="Pkinase"/>
    <property type="match status" value="1"/>
</dbReference>
<evidence type="ECO:0000313" key="12">
    <source>
        <dbReference type="Proteomes" id="UP000005801"/>
    </source>
</evidence>
<keyword evidence="9" id="KW-0472">Membrane</keyword>
<dbReference type="GO" id="GO:0004674">
    <property type="term" value="F:protein serine/threonine kinase activity"/>
    <property type="evidence" value="ECO:0007669"/>
    <property type="project" value="UniProtKB-KW"/>
</dbReference>
<dbReference type="EMBL" id="ABCS01000023">
    <property type="protein sequence ID" value="EDM79037.1"/>
    <property type="molecule type" value="Genomic_DNA"/>
</dbReference>
<dbReference type="GO" id="GO:0005524">
    <property type="term" value="F:ATP binding"/>
    <property type="evidence" value="ECO:0007669"/>
    <property type="project" value="UniProtKB-UniRule"/>
</dbReference>
<feature type="compositionally biased region" description="Acidic residues" evidence="8">
    <location>
        <begin position="407"/>
        <end position="421"/>
    </location>
</feature>
<proteinExistence type="predicted"/>
<gene>
    <name evidence="11" type="ORF">PPSIR1_10555</name>
</gene>
<feature type="binding site" evidence="7">
    <location>
        <position position="63"/>
    </location>
    <ligand>
        <name>ATP</name>
        <dbReference type="ChEBI" id="CHEBI:30616"/>
    </ligand>
</feature>
<dbReference type="SUPFAM" id="SSF56112">
    <property type="entry name" value="Protein kinase-like (PK-like)"/>
    <property type="match status" value="1"/>
</dbReference>
<evidence type="ECO:0000256" key="8">
    <source>
        <dbReference type="SAM" id="MobiDB-lite"/>
    </source>
</evidence>
<dbReference type="FunFam" id="1.10.510.10:FF:000021">
    <property type="entry name" value="Serine/threonine protein kinase"/>
    <property type="match status" value="1"/>
</dbReference>
<feature type="compositionally biased region" description="Low complexity" evidence="8">
    <location>
        <begin position="392"/>
        <end position="406"/>
    </location>
</feature>
<dbReference type="eggNOG" id="COG0515">
    <property type="taxonomic scope" value="Bacteria"/>
</dbReference>
<keyword evidence="5 11" id="KW-0418">Kinase</keyword>
<feature type="domain" description="Protein kinase" evidence="10">
    <location>
        <begin position="34"/>
        <end position="305"/>
    </location>
</feature>
<evidence type="ECO:0000256" key="1">
    <source>
        <dbReference type="ARBA" id="ARBA00012513"/>
    </source>
</evidence>
<evidence type="ECO:0000259" key="10">
    <source>
        <dbReference type="PROSITE" id="PS50011"/>
    </source>
</evidence>
<dbReference type="SMART" id="SM00220">
    <property type="entry name" value="S_TKc"/>
    <property type="match status" value="1"/>
</dbReference>
<keyword evidence="9" id="KW-0812">Transmembrane</keyword>
<keyword evidence="2 11" id="KW-0723">Serine/threonine-protein kinase</keyword>
<protein>
    <recommendedName>
        <fullName evidence="1">non-specific serine/threonine protein kinase</fullName>
        <ecNumber evidence="1">2.7.11.1</ecNumber>
    </recommendedName>
</protein>
<dbReference type="Gene3D" id="3.30.200.20">
    <property type="entry name" value="Phosphorylase Kinase, domain 1"/>
    <property type="match status" value="1"/>
</dbReference>
<dbReference type="CDD" id="cd14014">
    <property type="entry name" value="STKc_PknB_like"/>
    <property type="match status" value="1"/>
</dbReference>
<keyword evidence="3" id="KW-0808">Transferase</keyword>
<dbReference type="Gene3D" id="1.10.510.10">
    <property type="entry name" value="Transferase(Phosphotransferase) domain 1"/>
    <property type="match status" value="1"/>
</dbReference>
<reference evidence="11 12" key="1">
    <citation type="submission" date="2007-06" db="EMBL/GenBank/DDBJ databases">
        <authorList>
            <person name="Shimkets L."/>
            <person name="Ferriera S."/>
            <person name="Johnson J."/>
            <person name="Kravitz S."/>
            <person name="Beeson K."/>
            <person name="Sutton G."/>
            <person name="Rogers Y.-H."/>
            <person name="Friedman R."/>
            <person name="Frazier M."/>
            <person name="Venter J.C."/>
        </authorList>
    </citation>
    <scope>NUCLEOTIDE SEQUENCE [LARGE SCALE GENOMIC DNA]</scope>
    <source>
        <strain evidence="11 12">SIR-1</strain>
    </source>
</reference>
<dbReference type="PROSITE" id="PS50011">
    <property type="entry name" value="PROTEIN_KINASE_DOM"/>
    <property type="match status" value="1"/>
</dbReference>
<dbReference type="AlphaFoldDB" id="A6G4U5"/>
<evidence type="ECO:0000256" key="7">
    <source>
        <dbReference type="PROSITE-ProRule" id="PRU10141"/>
    </source>
</evidence>
<feature type="region of interest" description="Disordered" evidence="8">
    <location>
        <begin position="517"/>
        <end position="573"/>
    </location>
</feature>
<evidence type="ECO:0000256" key="3">
    <source>
        <dbReference type="ARBA" id="ARBA00022679"/>
    </source>
</evidence>
<keyword evidence="9" id="KW-1133">Transmembrane helix</keyword>
<keyword evidence="6 7" id="KW-0067">ATP-binding</keyword>
<dbReference type="PANTHER" id="PTHR43289:SF34">
    <property type="entry name" value="SERINE_THREONINE-PROTEIN KINASE YBDM-RELATED"/>
    <property type="match status" value="1"/>
</dbReference>
<dbReference type="PANTHER" id="PTHR43289">
    <property type="entry name" value="MITOGEN-ACTIVATED PROTEIN KINASE KINASE KINASE 20-RELATED"/>
    <property type="match status" value="1"/>
</dbReference>
<comment type="caution">
    <text evidence="11">The sequence shown here is derived from an EMBL/GenBank/DDBJ whole genome shotgun (WGS) entry which is preliminary data.</text>
</comment>
<accession>A6G4U5</accession>
<evidence type="ECO:0000256" key="2">
    <source>
        <dbReference type="ARBA" id="ARBA00022527"/>
    </source>
</evidence>
<dbReference type="InterPro" id="IPR011009">
    <property type="entry name" value="Kinase-like_dom_sf"/>
</dbReference>
<evidence type="ECO:0000313" key="11">
    <source>
        <dbReference type="EMBL" id="EDM79037.1"/>
    </source>
</evidence>
<feature type="region of interest" description="Disordered" evidence="8">
    <location>
        <begin position="389"/>
        <end position="427"/>
    </location>
</feature>
<dbReference type="PROSITE" id="PS00107">
    <property type="entry name" value="PROTEIN_KINASE_ATP"/>
    <property type="match status" value="1"/>
</dbReference>
<keyword evidence="12" id="KW-1185">Reference proteome</keyword>
<feature type="transmembrane region" description="Helical" evidence="9">
    <location>
        <begin position="360"/>
        <end position="381"/>
    </location>
</feature>
<evidence type="ECO:0000256" key="4">
    <source>
        <dbReference type="ARBA" id="ARBA00022741"/>
    </source>
</evidence>